<evidence type="ECO:0000313" key="2">
    <source>
        <dbReference type="EMBL" id="SUJ14995.1"/>
    </source>
</evidence>
<keyword evidence="1" id="KW-0812">Transmembrane</keyword>
<evidence type="ECO:0000256" key="1">
    <source>
        <dbReference type="SAM" id="Phobius"/>
    </source>
</evidence>
<feature type="transmembrane region" description="Helical" evidence="1">
    <location>
        <begin position="14"/>
        <end position="33"/>
    </location>
</feature>
<sequence>MILYNKTTFHQLQASMRVGVWKVVLFIMNLFFYNEISIIQAAKITIIAAGTTNLTRNFQVV</sequence>
<dbReference type="Proteomes" id="UP000254519">
    <property type="component" value="Unassembled WGS sequence"/>
</dbReference>
<dbReference type="EMBL" id="UGYZ01000002">
    <property type="protein sequence ID" value="SUJ14995.1"/>
    <property type="molecule type" value="Genomic_DNA"/>
</dbReference>
<protein>
    <submittedName>
        <fullName evidence="2">Uncharacterized protein</fullName>
    </submittedName>
</protein>
<accession>A0A380C8A0</accession>
<name>A0A380C8A0_SPOPA</name>
<keyword evidence="1" id="KW-1133">Transmembrane helix</keyword>
<keyword evidence="1" id="KW-0472">Membrane</keyword>
<dbReference type="AlphaFoldDB" id="A0A380C8A0"/>
<reference evidence="2 3" key="1">
    <citation type="submission" date="2018-06" db="EMBL/GenBank/DDBJ databases">
        <authorList>
            <consortium name="Pathogen Informatics"/>
            <person name="Doyle S."/>
        </authorList>
    </citation>
    <scope>NUCLEOTIDE SEQUENCE [LARGE SCALE GENOMIC DNA]</scope>
    <source>
        <strain evidence="3">ATCC 11859 / DSM 33 / NCIB 8841 / NCTC 4822</strain>
    </source>
</reference>
<keyword evidence="3" id="KW-1185">Reference proteome</keyword>
<proteinExistence type="predicted"/>
<evidence type="ECO:0000313" key="3">
    <source>
        <dbReference type="Proteomes" id="UP000254519"/>
    </source>
</evidence>
<gene>
    <name evidence="2" type="ORF">NCTC4822_02535</name>
</gene>
<organism evidence="2 3">
    <name type="scientific">Sporosarcina pasteurii</name>
    <name type="common">Bacillus pasteurii</name>
    <dbReference type="NCBI Taxonomy" id="1474"/>
    <lineage>
        <taxon>Bacteria</taxon>
        <taxon>Bacillati</taxon>
        <taxon>Bacillota</taxon>
        <taxon>Bacilli</taxon>
        <taxon>Bacillales</taxon>
        <taxon>Caryophanaceae</taxon>
        <taxon>Sporosarcina</taxon>
    </lineage>
</organism>